<keyword evidence="1" id="KW-0805">Transcription regulation</keyword>
<dbReference type="Pfam" id="PF00170">
    <property type="entry name" value="bZIP_1"/>
    <property type="match status" value="1"/>
</dbReference>
<dbReference type="RefSeq" id="XP_024718905.1">
    <property type="nucleotide sequence ID" value="XM_024867642.1"/>
</dbReference>
<dbReference type="SUPFAM" id="SSF57959">
    <property type="entry name" value="Leucine zipper domain"/>
    <property type="match status" value="1"/>
</dbReference>
<proteinExistence type="predicted"/>
<dbReference type="Proteomes" id="UP000241818">
    <property type="component" value="Unassembled WGS sequence"/>
</dbReference>
<dbReference type="InParanoid" id="A0A2T3AW61"/>
<dbReference type="GO" id="GO:0003700">
    <property type="term" value="F:DNA-binding transcription factor activity"/>
    <property type="evidence" value="ECO:0007669"/>
    <property type="project" value="InterPro"/>
</dbReference>
<keyword evidence="7" id="KW-1185">Reference proteome</keyword>
<dbReference type="InterPro" id="IPR004827">
    <property type="entry name" value="bZIP"/>
</dbReference>
<dbReference type="PROSITE" id="PS50217">
    <property type="entry name" value="BZIP"/>
    <property type="match status" value="1"/>
</dbReference>
<dbReference type="CDD" id="cd14687">
    <property type="entry name" value="bZIP_ATF2"/>
    <property type="match status" value="1"/>
</dbReference>
<evidence type="ECO:0000256" key="1">
    <source>
        <dbReference type="ARBA" id="ARBA00023015"/>
    </source>
</evidence>
<dbReference type="GO" id="GO:0003677">
    <property type="term" value="F:DNA binding"/>
    <property type="evidence" value="ECO:0007669"/>
    <property type="project" value="UniProtKB-KW"/>
</dbReference>
<evidence type="ECO:0000256" key="2">
    <source>
        <dbReference type="ARBA" id="ARBA00023125"/>
    </source>
</evidence>
<name>A0A2T3AW61_AMORE</name>
<dbReference type="PRINTS" id="PR00043">
    <property type="entry name" value="LEUZIPPRJUN"/>
</dbReference>
<feature type="compositionally biased region" description="Polar residues" evidence="4">
    <location>
        <begin position="167"/>
        <end position="177"/>
    </location>
</feature>
<feature type="domain" description="BZIP" evidence="5">
    <location>
        <begin position="214"/>
        <end position="277"/>
    </location>
</feature>
<dbReference type="InterPro" id="IPR046347">
    <property type="entry name" value="bZIP_sf"/>
</dbReference>
<keyword evidence="2" id="KW-0238">DNA-binding</keyword>
<dbReference type="Gene3D" id="1.20.5.170">
    <property type="match status" value="1"/>
</dbReference>
<evidence type="ECO:0000256" key="4">
    <source>
        <dbReference type="SAM" id="MobiDB-lite"/>
    </source>
</evidence>
<feature type="region of interest" description="Disordered" evidence="4">
    <location>
        <begin position="75"/>
        <end position="132"/>
    </location>
</feature>
<evidence type="ECO:0000313" key="7">
    <source>
        <dbReference type="Proteomes" id="UP000241818"/>
    </source>
</evidence>
<organism evidence="6 7">
    <name type="scientific">Amorphotheca resinae ATCC 22711</name>
    <dbReference type="NCBI Taxonomy" id="857342"/>
    <lineage>
        <taxon>Eukaryota</taxon>
        <taxon>Fungi</taxon>
        <taxon>Dikarya</taxon>
        <taxon>Ascomycota</taxon>
        <taxon>Pezizomycotina</taxon>
        <taxon>Leotiomycetes</taxon>
        <taxon>Helotiales</taxon>
        <taxon>Amorphothecaceae</taxon>
        <taxon>Amorphotheca</taxon>
    </lineage>
</organism>
<evidence type="ECO:0000313" key="6">
    <source>
        <dbReference type="EMBL" id="PSS12914.1"/>
    </source>
</evidence>
<gene>
    <name evidence="6" type="ORF">M430DRAFT_43739</name>
</gene>
<evidence type="ECO:0000256" key="3">
    <source>
        <dbReference type="ARBA" id="ARBA00023163"/>
    </source>
</evidence>
<accession>A0A2T3AW61</accession>
<evidence type="ECO:0000259" key="5">
    <source>
        <dbReference type="PROSITE" id="PS50217"/>
    </source>
</evidence>
<keyword evidence="3" id="KW-0804">Transcription</keyword>
<dbReference type="InterPro" id="IPR002112">
    <property type="entry name" value="Leuzip_Jun"/>
</dbReference>
<sequence>MMEYHPDDIFMPDEPFSLSEALINDAHFSLDPESLKSPFTLGQSDDALFNSSLAELMGDYTPKDVAQSSYLYSDTHYNAQPGTDPGAPDDHRGMQPSTTEDGGDQDERGHISPSRLSSISESSFSSPSFDNDFAPQVKEIEWAHSPEDTKGWSQFDEEDIMRRHSLGSFSYGTTSSTDQEEPTKTERSKSCVTHEELLKPRRRRGRKPSNLSPEEKRRRRLERGRLAANKCRRKKRELENELETKAKDLAAQRNHMLKISNDLKDEVQSLLEEVMNHSHAACGGIPEATGLVGHAMRGSPPTTRALLDLERSVAHLYSKGDPNCMQVSLSPELADPTAHMTSATPNGGNAMANMMHAGYREGCVS</sequence>
<dbReference type="GeneID" id="36575723"/>
<dbReference type="AlphaFoldDB" id="A0A2T3AW61"/>
<reference evidence="6 7" key="1">
    <citation type="journal article" date="2018" name="New Phytol.">
        <title>Comparative genomics and transcriptomics depict ericoid mycorrhizal fungi as versatile saprotrophs and plant mutualists.</title>
        <authorList>
            <person name="Martino E."/>
            <person name="Morin E."/>
            <person name="Grelet G.A."/>
            <person name="Kuo A."/>
            <person name="Kohler A."/>
            <person name="Daghino S."/>
            <person name="Barry K.W."/>
            <person name="Cichocki N."/>
            <person name="Clum A."/>
            <person name="Dockter R.B."/>
            <person name="Hainaut M."/>
            <person name="Kuo R.C."/>
            <person name="LaButti K."/>
            <person name="Lindahl B.D."/>
            <person name="Lindquist E.A."/>
            <person name="Lipzen A."/>
            <person name="Khouja H.R."/>
            <person name="Magnuson J."/>
            <person name="Murat C."/>
            <person name="Ohm R.A."/>
            <person name="Singer S.W."/>
            <person name="Spatafora J.W."/>
            <person name="Wang M."/>
            <person name="Veneault-Fourrey C."/>
            <person name="Henrissat B."/>
            <person name="Grigoriev I.V."/>
            <person name="Martin F.M."/>
            <person name="Perotto S."/>
        </authorList>
    </citation>
    <scope>NUCLEOTIDE SEQUENCE [LARGE SCALE GENOMIC DNA]</scope>
    <source>
        <strain evidence="6 7">ATCC 22711</strain>
    </source>
</reference>
<dbReference type="SMART" id="SM00338">
    <property type="entry name" value="BRLZ"/>
    <property type="match status" value="1"/>
</dbReference>
<dbReference type="STRING" id="857342.A0A2T3AW61"/>
<feature type="compositionally biased region" description="Low complexity" evidence="4">
    <location>
        <begin position="111"/>
        <end position="129"/>
    </location>
</feature>
<feature type="compositionally biased region" description="Basic and acidic residues" evidence="4">
    <location>
        <begin position="181"/>
        <end position="199"/>
    </location>
</feature>
<feature type="region of interest" description="Disordered" evidence="4">
    <location>
        <begin position="166"/>
        <end position="227"/>
    </location>
</feature>
<protein>
    <recommendedName>
        <fullName evidence="5">BZIP domain-containing protein</fullName>
    </recommendedName>
</protein>
<dbReference type="EMBL" id="KZ679014">
    <property type="protein sequence ID" value="PSS12914.1"/>
    <property type="molecule type" value="Genomic_DNA"/>
</dbReference>